<dbReference type="EMBL" id="PEKC01000017">
    <property type="protein sequence ID" value="PII36476.1"/>
    <property type="molecule type" value="Genomic_DNA"/>
</dbReference>
<dbReference type="InterPro" id="IPR023058">
    <property type="entry name" value="PPIase_PpiC_CS"/>
</dbReference>
<evidence type="ECO:0000256" key="7">
    <source>
        <dbReference type="SAM" id="SignalP"/>
    </source>
</evidence>
<dbReference type="SUPFAM" id="SSF54534">
    <property type="entry name" value="FKBP-like"/>
    <property type="match status" value="1"/>
</dbReference>
<dbReference type="PROSITE" id="PS01096">
    <property type="entry name" value="PPIC_PPIASE_1"/>
    <property type="match status" value="1"/>
</dbReference>
<evidence type="ECO:0000256" key="4">
    <source>
        <dbReference type="ARBA" id="ARBA00023110"/>
    </source>
</evidence>
<evidence type="ECO:0000313" key="9">
    <source>
        <dbReference type="EMBL" id="PII36476.1"/>
    </source>
</evidence>
<dbReference type="AlphaFoldDB" id="A0A2G7T9A2"/>
<gene>
    <name evidence="9" type="ORF">CTI11_06925</name>
</gene>
<reference evidence="9" key="1">
    <citation type="submission" date="2017-10" db="EMBL/GenBank/DDBJ databases">
        <title>Chryseobacterium sp. B5 is a hydrocarbonoclastic and plant growth promoting bacterium.</title>
        <authorList>
            <person name="Thijs S."/>
            <person name="Gkorezis P."/>
            <person name="Van Hamme J."/>
        </authorList>
    </citation>
    <scope>NUCLEOTIDE SEQUENCE</scope>
    <source>
        <strain evidence="9">B5</strain>
    </source>
</reference>
<accession>A0A2G7T9A2</accession>
<dbReference type="Pfam" id="PF13616">
    <property type="entry name" value="Rotamase_3"/>
    <property type="match status" value="1"/>
</dbReference>
<evidence type="ECO:0000256" key="2">
    <source>
        <dbReference type="ARBA" id="ARBA00013194"/>
    </source>
</evidence>
<dbReference type="GO" id="GO:0003755">
    <property type="term" value="F:peptidyl-prolyl cis-trans isomerase activity"/>
    <property type="evidence" value="ECO:0007669"/>
    <property type="project" value="UniProtKB-KW"/>
</dbReference>
<dbReference type="InterPro" id="IPR000297">
    <property type="entry name" value="PPIase_PpiC"/>
</dbReference>
<dbReference type="SUPFAM" id="SSF109998">
    <property type="entry name" value="Triger factor/SurA peptide-binding domain-like"/>
    <property type="match status" value="1"/>
</dbReference>
<evidence type="ECO:0000256" key="5">
    <source>
        <dbReference type="ARBA" id="ARBA00023235"/>
    </source>
</evidence>
<feature type="chain" id="PRO_5013768655" description="peptidylprolyl isomerase" evidence="7">
    <location>
        <begin position="32"/>
        <end position="309"/>
    </location>
</feature>
<proteinExistence type="predicted"/>
<evidence type="ECO:0000256" key="1">
    <source>
        <dbReference type="ARBA" id="ARBA00000971"/>
    </source>
</evidence>
<keyword evidence="3 7" id="KW-0732">Signal</keyword>
<comment type="catalytic activity">
    <reaction evidence="1">
        <text>[protein]-peptidylproline (omega=180) = [protein]-peptidylproline (omega=0)</text>
        <dbReference type="Rhea" id="RHEA:16237"/>
        <dbReference type="Rhea" id="RHEA-COMP:10747"/>
        <dbReference type="Rhea" id="RHEA-COMP:10748"/>
        <dbReference type="ChEBI" id="CHEBI:83833"/>
        <dbReference type="ChEBI" id="CHEBI:83834"/>
        <dbReference type="EC" id="5.2.1.8"/>
    </reaction>
</comment>
<evidence type="ECO:0000256" key="6">
    <source>
        <dbReference type="PROSITE-ProRule" id="PRU00278"/>
    </source>
</evidence>
<dbReference type="Gene3D" id="3.10.50.40">
    <property type="match status" value="1"/>
</dbReference>
<comment type="caution">
    <text evidence="9">The sequence shown here is derived from an EMBL/GenBank/DDBJ whole genome shotgun (WGS) entry which is preliminary data.</text>
</comment>
<feature type="domain" description="PpiC" evidence="8">
    <location>
        <begin position="153"/>
        <end position="248"/>
    </location>
</feature>
<keyword evidence="5 6" id="KW-0413">Isomerase</keyword>
<protein>
    <recommendedName>
        <fullName evidence="2">peptidylprolyl isomerase</fullName>
        <ecNumber evidence="2">5.2.1.8</ecNumber>
    </recommendedName>
</protein>
<evidence type="ECO:0000256" key="3">
    <source>
        <dbReference type="ARBA" id="ARBA00022729"/>
    </source>
</evidence>
<dbReference type="PANTHER" id="PTHR47245:SF1">
    <property type="entry name" value="FOLDASE PROTEIN PRSA"/>
    <property type="match status" value="1"/>
</dbReference>
<dbReference type="PROSITE" id="PS50198">
    <property type="entry name" value="PPIC_PPIASE_2"/>
    <property type="match status" value="1"/>
</dbReference>
<organism evidence="9">
    <name type="scientific">Chryseobacterium sp. B5</name>
    <dbReference type="NCBI Taxonomy" id="2050562"/>
    <lineage>
        <taxon>Bacteria</taxon>
        <taxon>Pseudomonadati</taxon>
        <taxon>Bacteroidota</taxon>
        <taxon>Flavobacteriia</taxon>
        <taxon>Flavobacteriales</taxon>
        <taxon>Weeksellaceae</taxon>
        <taxon>Chryseobacterium group</taxon>
        <taxon>Chryseobacterium</taxon>
    </lineage>
</organism>
<dbReference type="InterPro" id="IPR046357">
    <property type="entry name" value="PPIase_dom_sf"/>
</dbReference>
<dbReference type="InterPro" id="IPR027304">
    <property type="entry name" value="Trigger_fact/SurA_dom_sf"/>
</dbReference>
<dbReference type="InterPro" id="IPR050245">
    <property type="entry name" value="PrsA_foldase"/>
</dbReference>
<dbReference type="EC" id="5.2.1.8" evidence="2"/>
<evidence type="ECO:0000259" key="8">
    <source>
        <dbReference type="PROSITE" id="PS50198"/>
    </source>
</evidence>
<name>A0A2G7T9A2_9FLAO</name>
<dbReference type="PANTHER" id="PTHR47245">
    <property type="entry name" value="PEPTIDYLPROLYL ISOMERASE"/>
    <property type="match status" value="1"/>
</dbReference>
<sequence>MDMTMQFPFSRNLLRQGVMGLALCGTALAMAAPQTSASAVLASGAGVSVTAEDVQADAQRIPPEVRSELLARPNNVRQIADNLLVRRVMAQKAQAQGLENSAEVKAALRVARDKILSDAWLAKLDAGNTPVAAAAEGQARNMYNAHPERFAVEEQVHVRHILISGADDTARATAEKLLKELRGGGDFAALAKEHSADKGSGARGGDLGFFGREKMVPEFEQVAFALKQGELSGIVQTKFGYHILQLLERKPAGKQPYADVREALVKEVVEKAQSEARVAAADAIRKEAKVDDAAVQAFTQSQVTQPKAK</sequence>
<keyword evidence="4 6" id="KW-0697">Rotamase</keyword>
<feature type="signal peptide" evidence="7">
    <location>
        <begin position="1"/>
        <end position="31"/>
    </location>
</feature>